<dbReference type="EMBL" id="BARV01010900">
    <property type="protein sequence ID" value="GAI02654.1"/>
    <property type="molecule type" value="Genomic_DNA"/>
</dbReference>
<organism evidence="1">
    <name type="scientific">marine sediment metagenome</name>
    <dbReference type="NCBI Taxonomy" id="412755"/>
    <lineage>
        <taxon>unclassified sequences</taxon>
        <taxon>metagenomes</taxon>
        <taxon>ecological metagenomes</taxon>
    </lineage>
</organism>
<sequence>GRKFEESVKDYLEGVDILSSGSMKYLPQTKPTELNGLRITKAYKQVSRHGKDEISVSLQAWGVFPRGRRPHIISMYRSGDEYVISPLYGHVAHWVHVPVSKVKAWIRSLPIRHFEPMAVASEYREKAEEVARSVDEPIAILSLTGSKGVGQPAVIPTEPRRRRESELEYFADSPEFLTQTIDSTGYRSKLDTTFQEAIARVKGK</sequence>
<reference evidence="1" key="1">
    <citation type="journal article" date="2014" name="Front. Microbiol.">
        <title>High frequency of phylogenetically diverse reductive dehalogenase-homologous genes in deep subseafloor sedimentary metagenomes.</title>
        <authorList>
            <person name="Kawai M."/>
            <person name="Futagami T."/>
            <person name="Toyoda A."/>
            <person name="Takaki Y."/>
            <person name="Nishi S."/>
            <person name="Hori S."/>
            <person name="Arai W."/>
            <person name="Tsubouchi T."/>
            <person name="Morono Y."/>
            <person name="Uchiyama I."/>
            <person name="Ito T."/>
            <person name="Fujiyama A."/>
            <person name="Inagaki F."/>
            <person name="Takami H."/>
        </authorList>
    </citation>
    <scope>NUCLEOTIDE SEQUENCE</scope>
    <source>
        <strain evidence="1">Expedition CK06-06</strain>
    </source>
</reference>
<name>X1M8I1_9ZZZZ</name>
<gene>
    <name evidence="1" type="ORF">S06H3_20915</name>
</gene>
<evidence type="ECO:0000313" key="1">
    <source>
        <dbReference type="EMBL" id="GAI02654.1"/>
    </source>
</evidence>
<accession>X1M8I1</accession>
<dbReference type="AlphaFoldDB" id="X1M8I1"/>
<comment type="caution">
    <text evidence="1">The sequence shown here is derived from an EMBL/GenBank/DDBJ whole genome shotgun (WGS) entry which is preliminary data.</text>
</comment>
<protein>
    <submittedName>
        <fullName evidence="1">Uncharacterized protein</fullName>
    </submittedName>
</protein>
<feature type="non-terminal residue" evidence="1">
    <location>
        <position position="1"/>
    </location>
</feature>
<proteinExistence type="predicted"/>